<evidence type="ECO:0000313" key="1">
    <source>
        <dbReference type="EMBL" id="MBY0096352.1"/>
    </source>
</evidence>
<dbReference type="Proteomes" id="UP000769780">
    <property type="component" value="Unassembled WGS sequence"/>
</dbReference>
<dbReference type="RefSeq" id="WP_221873043.1">
    <property type="nucleotide sequence ID" value="NZ_JACWFH010000008.1"/>
</dbReference>
<reference evidence="1 2" key="1">
    <citation type="submission" date="2020-07" db="EMBL/GenBank/DDBJ databases">
        <title>Fungal Genomes of the International Space Station.</title>
        <authorList>
            <person name="Seuylemezian A."/>
            <person name="Singh N.K."/>
            <person name="Wood J."/>
            <person name="Venkateswaran K."/>
        </authorList>
    </citation>
    <scope>NUCLEOTIDE SEQUENCE [LARGE SCALE GENOMIC DNA]</scope>
    <source>
        <strain evidence="1 2">PL-B2</strain>
    </source>
</reference>
<evidence type="ECO:0000313" key="2">
    <source>
        <dbReference type="Proteomes" id="UP000769780"/>
    </source>
</evidence>
<accession>A0ABS7K273</accession>
<dbReference type="EMBL" id="JACWFH010000008">
    <property type="protein sequence ID" value="MBY0096352.1"/>
    <property type="molecule type" value="Genomic_DNA"/>
</dbReference>
<organism evidence="1 2">
    <name type="scientific">Mesobacillus maritimus</name>
    <dbReference type="NCBI Taxonomy" id="1643336"/>
    <lineage>
        <taxon>Bacteria</taxon>
        <taxon>Bacillati</taxon>
        <taxon>Bacillota</taxon>
        <taxon>Bacilli</taxon>
        <taxon>Bacillales</taxon>
        <taxon>Bacillaceae</taxon>
        <taxon>Mesobacillus</taxon>
    </lineage>
</organism>
<protein>
    <submittedName>
        <fullName evidence="1">DUF2624 domain-containing protein</fullName>
    </submittedName>
</protein>
<gene>
    <name evidence="1" type="ORF">H0185_05975</name>
</gene>
<name>A0ABS7K273_9BACI</name>
<keyword evidence="2" id="KW-1185">Reference proteome</keyword>
<proteinExistence type="predicted"/>
<dbReference type="Pfam" id="PF11116">
    <property type="entry name" value="DUF2624"/>
    <property type="match status" value="1"/>
</dbReference>
<comment type="caution">
    <text evidence="1">The sequence shown here is derived from an EMBL/GenBank/DDBJ whole genome shotgun (WGS) entry which is preliminary data.</text>
</comment>
<dbReference type="InterPro" id="IPR020277">
    <property type="entry name" value="DUF2624"/>
</dbReference>
<sequence>MKIFENIVNHKINNITGDELLKYAEPFKLDINKKQADKIAQYLRSKKVNIFNDKERVNLIKEIAKVTGPETAKEVNKLFVLFIKDK</sequence>